<organism evidence="1">
    <name type="scientific">Brassica napus</name>
    <name type="common">Rape</name>
    <dbReference type="NCBI Taxonomy" id="3708"/>
    <lineage>
        <taxon>Eukaryota</taxon>
        <taxon>Viridiplantae</taxon>
        <taxon>Streptophyta</taxon>
        <taxon>Embryophyta</taxon>
        <taxon>Tracheophyta</taxon>
        <taxon>Spermatophyta</taxon>
        <taxon>Magnoliopsida</taxon>
        <taxon>eudicotyledons</taxon>
        <taxon>Gunneridae</taxon>
        <taxon>Pentapetalae</taxon>
        <taxon>rosids</taxon>
        <taxon>malvids</taxon>
        <taxon>Brassicales</taxon>
        <taxon>Brassicaceae</taxon>
        <taxon>Brassiceae</taxon>
        <taxon>Brassica</taxon>
    </lineage>
</organism>
<accession>A0A816YVV7</accession>
<protein>
    <submittedName>
        <fullName evidence="1">(rape) hypothetical protein</fullName>
    </submittedName>
</protein>
<dbReference type="Proteomes" id="UP001295469">
    <property type="component" value="Chromosome A07"/>
</dbReference>
<gene>
    <name evidence="1" type="ORF">DARMORV10_A07P17800.1</name>
</gene>
<feature type="non-terminal residue" evidence="1">
    <location>
        <position position="1"/>
    </location>
</feature>
<evidence type="ECO:0000313" key="1">
    <source>
        <dbReference type="EMBL" id="CAF2164102.1"/>
    </source>
</evidence>
<reference evidence="1" key="1">
    <citation type="submission" date="2021-01" db="EMBL/GenBank/DDBJ databases">
        <authorList>
            <consortium name="Genoscope - CEA"/>
            <person name="William W."/>
        </authorList>
    </citation>
    <scope>NUCLEOTIDE SEQUENCE</scope>
</reference>
<proteinExistence type="predicted"/>
<dbReference type="EMBL" id="HG994361">
    <property type="protein sequence ID" value="CAF2164102.1"/>
    <property type="molecule type" value="Genomic_DNA"/>
</dbReference>
<dbReference type="AlphaFoldDB" id="A0A816YVV7"/>
<name>A0A816YVV7_BRANA</name>
<sequence length="91" mass="10703">WVDVWKWRSHLVLDMNKVLETTPNEDLHRVSVELARSMTKHKKSHREEAGDIEYDDRDFFVSSDEEVQCGSSCGQVDKLPKCYKNLKVECF</sequence>